<keyword evidence="9 13" id="KW-1133">Transmembrane helix</keyword>
<dbReference type="EMBL" id="JARQZJ010000034">
    <property type="protein sequence ID" value="KAK9875606.1"/>
    <property type="molecule type" value="Genomic_DNA"/>
</dbReference>
<protein>
    <recommendedName>
        <fullName evidence="17">Tumor suppressor candidate 3</fullName>
    </recommendedName>
</protein>
<evidence type="ECO:0000256" key="14">
    <source>
        <dbReference type="SAM" id="SignalP"/>
    </source>
</evidence>
<gene>
    <name evidence="15" type="ORF">WA026_009405</name>
</gene>
<keyword evidence="5 13" id="KW-0812">Transmembrane</keyword>
<keyword evidence="11" id="KW-1015">Disulfide bond</keyword>
<keyword evidence="16" id="KW-1185">Reference proteome</keyword>
<evidence type="ECO:0008006" key="17">
    <source>
        <dbReference type="Google" id="ProtNLM"/>
    </source>
</evidence>
<evidence type="ECO:0000256" key="7">
    <source>
        <dbReference type="ARBA" id="ARBA00022824"/>
    </source>
</evidence>
<comment type="function">
    <text evidence="1">Subunit of the oligosaccharyl transferase (OST) complex that catalyzes the initial transfer of a defined glycan (Glc(3)Man(9)GlcNAc(2) in eukaryotes) from the lipid carrier dolichol-pyrophosphate to an asparagine residue within an Asn-X-Ser/Thr consensus motif in nascent polypeptide chains, the first step in protein N-glycosylation. N-glycosylation occurs cotranslationally and the complex associates with the Sec61 complex at the channel-forming translocon complex that mediates protein translocation across the endoplasmic reticulum (ER). All subunits are required for a maximal enzyme activity.</text>
</comment>
<evidence type="ECO:0000256" key="3">
    <source>
        <dbReference type="ARBA" id="ARBA00009561"/>
    </source>
</evidence>
<reference evidence="15 16" key="1">
    <citation type="submission" date="2023-03" db="EMBL/GenBank/DDBJ databases">
        <title>Genome insight into feeding habits of ladybird beetles.</title>
        <authorList>
            <person name="Li H.-S."/>
            <person name="Huang Y.-H."/>
            <person name="Pang H."/>
        </authorList>
    </citation>
    <scope>NUCLEOTIDE SEQUENCE [LARGE SCALE GENOMIC DNA]</scope>
    <source>
        <strain evidence="15">SYSU_2023b</strain>
        <tissue evidence="15">Whole body</tissue>
    </source>
</reference>
<evidence type="ECO:0000256" key="10">
    <source>
        <dbReference type="ARBA" id="ARBA00023136"/>
    </source>
</evidence>
<dbReference type="PANTHER" id="PTHR12692:SF0">
    <property type="entry name" value="GH11935P"/>
    <property type="match status" value="1"/>
</dbReference>
<evidence type="ECO:0000256" key="1">
    <source>
        <dbReference type="ARBA" id="ARBA00002791"/>
    </source>
</evidence>
<feature type="transmembrane region" description="Helical" evidence="13">
    <location>
        <begin position="179"/>
        <end position="198"/>
    </location>
</feature>
<dbReference type="InterPro" id="IPR036249">
    <property type="entry name" value="Thioredoxin-like_sf"/>
</dbReference>
<dbReference type="Gene3D" id="3.40.30.10">
    <property type="entry name" value="Glutaredoxin"/>
    <property type="match status" value="1"/>
</dbReference>
<evidence type="ECO:0000256" key="9">
    <source>
        <dbReference type="ARBA" id="ARBA00022989"/>
    </source>
</evidence>
<keyword evidence="6 14" id="KW-0732">Signal</keyword>
<dbReference type="FunFam" id="3.40.30.10:FF:000009">
    <property type="entry name" value="Tumor suppressor candidate 3"/>
    <property type="match status" value="1"/>
</dbReference>
<feature type="transmembrane region" description="Helical" evidence="13">
    <location>
        <begin position="210"/>
        <end position="229"/>
    </location>
</feature>
<comment type="pathway">
    <text evidence="12">Protein modification.</text>
</comment>
<organism evidence="15 16">
    <name type="scientific">Henosepilachna vigintioctopunctata</name>
    <dbReference type="NCBI Taxonomy" id="420089"/>
    <lineage>
        <taxon>Eukaryota</taxon>
        <taxon>Metazoa</taxon>
        <taxon>Ecdysozoa</taxon>
        <taxon>Arthropoda</taxon>
        <taxon>Hexapoda</taxon>
        <taxon>Insecta</taxon>
        <taxon>Pterygota</taxon>
        <taxon>Neoptera</taxon>
        <taxon>Endopterygota</taxon>
        <taxon>Coleoptera</taxon>
        <taxon>Polyphaga</taxon>
        <taxon>Cucujiformia</taxon>
        <taxon>Coccinelloidea</taxon>
        <taxon>Coccinellidae</taxon>
        <taxon>Epilachninae</taxon>
        <taxon>Epilachnini</taxon>
        <taxon>Henosepilachna</taxon>
    </lineage>
</organism>
<name>A0AAW1TVL5_9CUCU</name>
<dbReference type="PANTHER" id="PTHR12692">
    <property type="entry name" value="DOLICHYL-DIPHOSPHOOLIGOSACCHARIDE--PROTEIN GLYCOSYLTRANSFERASE-RELATED"/>
    <property type="match status" value="1"/>
</dbReference>
<dbReference type="SUPFAM" id="SSF52833">
    <property type="entry name" value="Thioredoxin-like"/>
    <property type="match status" value="1"/>
</dbReference>
<evidence type="ECO:0000256" key="5">
    <source>
        <dbReference type="ARBA" id="ARBA00022692"/>
    </source>
</evidence>
<accession>A0AAW1TVL5</accession>
<dbReference type="GO" id="GO:0015693">
    <property type="term" value="P:magnesium ion transport"/>
    <property type="evidence" value="ECO:0007669"/>
    <property type="project" value="UniProtKB-ARBA"/>
</dbReference>
<feature type="chain" id="PRO_5043362854" description="Tumor suppressor candidate 3" evidence="14">
    <location>
        <begin position="22"/>
        <end position="327"/>
    </location>
</feature>
<evidence type="ECO:0000256" key="11">
    <source>
        <dbReference type="ARBA" id="ARBA00023157"/>
    </source>
</evidence>
<sequence length="327" mass="37022">MKKFTLCVISILAIYMGLAGGQSRKPGLTLVERTQHLTDMYRNKAVLRFNSNKFKDYVKGTPRNYSMIVMFTALAPQRQCLICRHASDEYQIVSNSFKQTQGSSKKLYFAMVDFDEGSDVFQMMRLNTAPVFMHFPPKGKPQRADTMDISRVGVSAEEIAKWIVDRTDVQIHVMRPPNYLGTVAAIVLFGLVAGFLYLRRNNLDFLYNKSMWGMTAVFFCLTMISGQMWNHIRGPPFLHQGQNGQIAYIHGSSQGQFVVETYIIMVLNAAVVIGIILLTEAAKGKKDSKQTKIMAVTGLILVSVFFSLLLSIFRMKTQGYPYRLLFV</sequence>
<evidence type="ECO:0000256" key="6">
    <source>
        <dbReference type="ARBA" id="ARBA00022729"/>
    </source>
</evidence>
<dbReference type="GO" id="GO:0018279">
    <property type="term" value="P:protein N-linked glycosylation via asparagine"/>
    <property type="evidence" value="ECO:0007669"/>
    <property type="project" value="TreeGrafter"/>
</dbReference>
<evidence type="ECO:0000256" key="2">
    <source>
        <dbReference type="ARBA" id="ARBA00004477"/>
    </source>
</evidence>
<dbReference type="AlphaFoldDB" id="A0AAW1TVL5"/>
<evidence type="ECO:0000256" key="13">
    <source>
        <dbReference type="SAM" id="Phobius"/>
    </source>
</evidence>
<keyword evidence="7" id="KW-0256">Endoplasmic reticulum</keyword>
<evidence type="ECO:0000313" key="15">
    <source>
        <dbReference type="EMBL" id="KAK9875606.1"/>
    </source>
</evidence>
<comment type="subcellular location">
    <subcellularLocation>
        <location evidence="2">Endoplasmic reticulum membrane</location>
        <topology evidence="2">Multi-pass membrane protein</topology>
    </subcellularLocation>
</comment>
<feature type="transmembrane region" description="Helical" evidence="13">
    <location>
        <begin position="293"/>
        <end position="313"/>
    </location>
</feature>
<proteinExistence type="inferred from homology"/>
<dbReference type="Proteomes" id="UP001431783">
    <property type="component" value="Unassembled WGS sequence"/>
</dbReference>
<evidence type="ECO:0000256" key="12">
    <source>
        <dbReference type="ARBA" id="ARBA00043952"/>
    </source>
</evidence>
<dbReference type="Pfam" id="PF04756">
    <property type="entry name" value="OST3_OST6"/>
    <property type="match status" value="1"/>
</dbReference>
<comment type="caution">
    <text evidence="15">The sequence shown here is derived from an EMBL/GenBank/DDBJ whole genome shotgun (WGS) entry which is preliminary data.</text>
</comment>
<evidence type="ECO:0000256" key="4">
    <source>
        <dbReference type="ARBA" id="ARBA00022448"/>
    </source>
</evidence>
<keyword evidence="4" id="KW-0813">Transport</keyword>
<dbReference type="GO" id="GO:0008250">
    <property type="term" value="C:oligosaccharyltransferase complex"/>
    <property type="evidence" value="ECO:0007669"/>
    <property type="project" value="TreeGrafter"/>
</dbReference>
<comment type="similarity">
    <text evidence="3">Belongs to the OST3/OST6 family.</text>
</comment>
<feature type="transmembrane region" description="Helical" evidence="13">
    <location>
        <begin position="262"/>
        <end position="281"/>
    </location>
</feature>
<evidence type="ECO:0000256" key="8">
    <source>
        <dbReference type="ARBA" id="ARBA00022842"/>
    </source>
</evidence>
<dbReference type="InterPro" id="IPR021149">
    <property type="entry name" value="OligosaccharylTrfase_OST3/OST6"/>
</dbReference>
<keyword evidence="10 13" id="KW-0472">Membrane</keyword>
<evidence type="ECO:0000313" key="16">
    <source>
        <dbReference type="Proteomes" id="UP001431783"/>
    </source>
</evidence>
<keyword evidence="8" id="KW-0460">Magnesium</keyword>
<feature type="signal peptide" evidence="14">
    <location>
        <begin position="1"/>
        <end position="21"/>
    </location>
</feature>